<dbReference type="Proteomes" id="UP000236721">
    <property type="component" value="Unassembled WGS sequence"/>
</dbReference>
<dbReference type="SUPFAM" id="SSF53822">
    <property type="entry name" value="Periplasmic binding protein-like I"/>
    <property type="match status" value="1"/>
</dbReference>
<evidence type="ECO:0000256" key="1">
    <source>
        <dbReference type="ARBA" id="ARBA00022181"/>
    </source>
</evidence>
<dbReference type="AlphaFoldDB" id="A0A1H5TCI2"/>
<dbReference type="GO" id="GO:0000976">
    <property type="term" value="F:transcription cis-regulatory region binding"/>
    <property type="evidence" value="ECO:0007669"/>
    <property type="project" value="TreeGrafter"/>
</dbReference>
<keyword evidence="2" id="KW-0678">Repressor</keyword>
<dbReference type="RefSeq" id="WP_103878788.1">
    <property type="nucleotide sequence ID" value="NZ_FNVG01000002.1"/>
</dbReference>
<evidence type="ECO:0000259" key="6">
    <source>
        <dbReference type="PROSITE" id="PS50932"/>
    </source>
</evidence>
<dbReference type="SMART" id="SM00354">
    <property type="entry name" value="HTH_LACI"/>
    <property type="match status" value="1"/>
</dbReference>
<dbReference type="EMBL" id="FNVG01000002">
    <property type="protein sequence ID" value="SEF59801.1"/>
    <property type="molecule type" value="Genomic_DNA"/>
</dbReference>
<dbReference type="SUPFAM" id="SSF47413">
    <property type="entry name" value="lambda repressor-like DNA-binding domains"/>
    <property type="match status" value="1"/>
</dbReference>
<dbReference type="GO" id="GO:0003700">
    <property type="term" value="F:DNA-binding transcription factor activity"/>
    <property type="evidence" value="ECO:0007669"/>
    <property type="project" value="TreeGrafter"/>
</dbReference>
<dbReference type="CDD" id="cd01392">
    <property type="entry name" value="HTH_LacI"/>
    <property type="match status" value="1"/>
</dbReference>
<evidence type="ECO:0000256" key="5">
    <source>
        <dbReference type="ARBA" id="ARBA00023163"/>
    </source>
</evidence>
<keyword evidence="3" id="KW-0805">Transcription regulation</keyword>
<dbReference type="InterPro" id="IPR025997">
    <property type="entry name" value="SBP_2_dom"/>
</dbReference>
<keyword evidence="5" id="KW-0804">Transcription</keyword>
<accession>A0A1H5TCI2</accession>
<dbReference type="OrthoDB" id="7055227at2"/>
<dbReference type="PANTHER" id="PTHR30146:SF45">
    <property type="entry name" value="CATABOLITE REPRESSOR_ACTIVATOR"/>
    <property type="match status" value="1"/>
</dbReference>
<name>A0A1H5TCI2_9VIBR</name>
<keyword evidence="4" id="KW-0238">DNA-binding</keyword>
<evidence type="ECO:0000313" key="8">
    <source>
        <dbReference type="Proteomes" id="UP000236721"/>
    </source>
</evidence>
<dbReference type="GO" id="GO:0055085">
    <property type="term" value="P:transmembrane transport"/>
    <property type="evidence" value="ECO:0007669"/>
    <property type="project" value="UniProtKB-ARBA"/>
</dbReference>
<dbReference type="InterPro" id="IPR028082">
    <property type="entry name" value="Peripla_BP_I"/>
</dbReference>
<evidence type="ECO:0000256" key="4">
    <source>
        <dbReference type="ARBA" id="ARBA00023125"/>
    </source>
</evidence>
<evidence type="ECO:0000256" key="2">
    <source>
        <dbReference type="ARBA" id="ARBA00022491"/>
    </source>
</evidence>
<reference evidence="8" key="1">
    <citation type="submission" date="2016-10" db="EMBL/GenBank/DDBJ databases">
        <authorList>
            <person name="Varghese N."/>
            <person name="Submissions S."/>
        </authorList>
    </citation>
    <scope>NUCLEOTIDE SEQUENCE [LARGE SCALE GENOMIC DNA]</scope>
    <source>
        <strain evidence="8">CGMCC 1.7062</strain>
    </source>
</reference>
<feature type="domain" description="HTH lacI-type" evidence="6">
    <location>
        <begin position="5"/>
        <end position="62"/>
    </location>
</feature>
<dbReference type="InterPro" id="IPR000843">
    <property type="entry name" value="HTH_LacI"/>
</dbReference>
<dbReference type="InterPro" id="IPR010982">
    <property type="entry name" value="Lambda_DNA-bd_dom_sf"/>
</dbReference>
<dbReference type="PANTHER" id="PTHR30146">
    <property type="entry name" value="LACI-RELATED TRANSCRIPTIONAL REPRESSOR"/>
    <property type="match status" value="1"/>
</dbReference>
<dbReference type="Gene3D" id="3.40.50.2300">
    <property type="match status" value="2"/>
</dbReference>
<dbReference type="Gene3D" id="1.10.260.40">
    <property type="entry name" value="lambda repressor-like DNA-binding domains"/>
    <property type="match status" value="1"/>
</dbReference>
<sequence>MSKKLKLADIAQLAGVSKSTVSFVLNGHAEKHRITKETVERVMQVIKANNYSPSVYARALKSKKTSTYGLVIPDLLNMGFAAIAKELERLCLLSGYQLLIASTEDDPMTEQQAISNLIDRQVDGIMVASCHNDDGYYQSVAKDLPIVFFDRRFESSHYHFITTNAYDATKALLSKTTQDHDECAYIGGQFELSPSRDRYQGYVDALKENGIELNTDIIFSHDYQPQSGYDMMSQCVQTLGRLPRCLFTASYSLLEGVLRYLNDHNLLGAGDTLSMKIATFDNYSILDCLPLRIDSIEQDCPALAAAALECLRRCTSNADCPSQMVIPAQIHWRND</sequence>
<gene>
    <name evidence="7" type="ORF">SAMN04488244_102184</name>
</gene>
<proteinExistence type="predicted"/>
<dbReference type="PROSITE" id="PS00356">
    <property type="entry name" value="HTH_LACI_1"/>
    <property type="match status" value="1"/>
</dbReference>
<dbReference type="PROSITE" id="PS50932">
    <property type="entry name" value="HTH_LACI_2"/>
    <property type="match status" value="1"/>
</dbReference>
<keyword evidence="8" id="KW-1185">Reference proteome</keyword>
<protein>
    <recommendedName>
        <fullName evidence="1">Autoinducer 2-binding periplasmic protein LuxP</fullName>
    </recommendedName>
</protein>
<evidence type="ECO:0000256" key="3">
    <source>
        <dbReference type="ARBA" id="ARBA00023015"/>
    </source>
</evidence>
<dbReference type="Pfam" id="PF00356">
    <property type="entry name" value="LacI"/>
    <property type="match status" value="1"/>
</dbReference>
<evidence type="ECO:0000313" key="7">
    <source>
        <dbReference type="EMBL" id="SEF59801.1"/>
    </source>
</evidence>
<dbReference type="Pfam" id="PF13407">
    <property type="entry name" value="Peripla_BP_4"/>
    <property type="match status" value="1"/>
</dbReference>
<organism evidence="7 8">
    <name type="scientific">Vibrio hangzhouensis</name>
    <dbReference type="NCBI Taxonomy" id="462991"/>
    <lineage>
        <taxon>Bacteria</taxon>
        <taxon>Pseudomonadati</taxon>
        <taxon>Pseudomonadota</taxon>
        <taxon>Gammaproteobacteria</taxon>
        <taxon>Vibrionales</taxon>
        <taxon>Vibrionaceae</taxon>
        <taxon>Vibrio</taxon>
    </lineage>
</organism>